<dbReference type="Pfam" id="PF07732">
    <property type="entry name" value="Cu-oxidase_3"/>
    <property type="match status" value="1"/>
</dbReference>
<dbReference type="InterPro" id="IPR034285">
    <property type="entry name" value="CuRO_2_LCC"/>
</dbReference>
<protein>
    <recommendedName>
        <fullName evidence="4 13">Laccase</fullName>
        <ecNumber evidence="4 13">1.10.3.2</ecNumber>
    </recommendedName>
    <alternativeName>
        <fullName evidence="13">Benzenediol:oxygen oxidoreductase</fullName>
    </alternativeName>
    <alternativeName>
        <fullName evidence="13">Diphenol oxidase</fullName>
    </alternativeName>
    <alternativeName>
        <fullName evidence="13">Urishiol oxidase</fullName>
    </alternativeName>
</protein>
<dbReference type="GO" id="GO:0048046">
    <property type="term" value="C:apoplast"/>
    <property type="evidence" value="ECO:0007669"/>
    <property type="project" value="UniProtKB-SubCell"/>
</dbReference>
<keyword evidence="7 13" id="KW-0479">Metal-binding</keyword>
<evidence type="ECO:0000256" key="8">
    <source>
        <dbReference type="ARBA" id="ARBA00022737"/>
    </source>
</evidence>
<feature type="domain" description="Plastocyanin-like" evidence="14">
    <location>
        <begin position="161"/>
        <end position="306"/>
    </location>
</feature>
<reference evidence="17 18" key="1">
    <citation type="submission" date="2024-06" db="EMBL/GenBank/DDBJ databases">
        <title>A chromosome level genome sequence of Diviner's sage (Salvia divinorum).</title>
        <authorList>
            <person name="Ford S.A."/>
            <person name="Ro D.-K."/>
            <person name="Ness R.W."/>
            <person name="Phillips M.A."/>
        </authorList>
    </citation>
    <scope>NUCLEOTIDE SEQUENCE [LARGE SCALE GENOMIC DNA]</scope>
    <source>
        <strain evidence="17">SAF-2024a</strain>
        <tissue evidence="17">Leaf</tissue>
    </source>
</reference>
<dbReference type="PANTHER" id="PTHR11709:SF443">
    <property type="entry name" value="LACCASE-15"/>
    <property type="match status" value="1"/>
</dbReference>
<evidence type="ECO:0000256" key="11">
    <source>
        <dbReference type="ARBA" id="ARBA00023180"/>
    </source>
</evidence>
<dbReference type="PANTHER" id="PTHR11709">
    <property type="entry name" value="MULTI-COPPER OXIDASE"/>
    <property type="match status" value="1"/>
</dbReference>
<dbReference type="SUPFAM" id="SSF49503">
    <property type="entry name" value="Cupredoxins"/>
    <property type="match status" value="3"/>
</dbReference>
<evidence type="ECO:0000256" key="10">
    <source>
        <dbReference type="ARBA" id="ARBA00023008"/>
    </source>
</evidence>
<comment type="similarity">
    <text evidence="3 13">Belongs to the multicopper oxidase family.</text>
</comment>
<evidence type="ECO:0000256" key="1">
    <source>
        <dbReference type="ARBA" id="ARBA00000349"/>
    </source>
</evidence>
<keyword evidence="13" id="KW-0732">Signal</keyword>
<dbReference type="Pfam" id="PF00394">
    <property type="entry name" value="Cu-oxidase"/>
    <property type="match status" value="1"/>
</dbReference>
<evidence type="ECO:0000256" key="2">
    <source>
        <dbReference type="ARBA" id="ARBA00004271"/>
    </source>
</evidence>
<comment type="caution">
    <text evidence="17">The sequence shown here is derived from an EMBL/GenBank/DDBJ whole genome shotgun (WGS) entry which is preliminary data.</text>
</comment>
<dbReference type="InterPro" id="IPR034289">
    <property type="entry name" value="CuRO_3_LCC"/>
</dbReference>
<keyword evidence="6 13" id="KW-0964">Secreted</keyword>
<comment type="subcellular location">
    <subcellularLocation>
        <location evidence="2 13">Secreted</location>
        <location evidence="2 13">Extracellular space</location>
        <location evidence="2 13">Apoplast</location>
    </subcellularLocation>
</comment>
<evidence type="ECO:0000259" key="14">
    <source>
        <dbReference type="Pfam" id="PF00394"/>
    </source>
</evidence>
<dbReference type="GO" id="GO:0052716">
    <property type="term" value="F:hydroquinone:oxygen oxidoreductase activity"/>
    <property type="evidence" value="ECO:0007669"/>
    <property type="project" value="UniProtKB-EC"/>
</dbReference>
<sequence>MLPTMKCLFLYFLCTISIIFEDMSSAHPVVHRFEVTKSTHTRLCHTKSMLTVNGQFPGPTIYARRGEVVIIDVINNADQNITIHWHGVKMPRNPWSDGVNFITQCAITPGNRFRQRMILSDEEGTVFWHAHSDWSRATVHGAIIILPPKSETYPFPKPHAEVPLILGEWWNGDVQQVYENFMAEGRDAKVSDAFLMNGQPGDLYPCSSQDTYKLRVEPGKTYLIRMVNAMMNYIMYFKIHNHNFTVVGIDGAYTKPLNTEHIAITPGQSIDFLLEANQPPARYYMAARVYSRGAVYVPTTGILEYTTENYTSPSSSPPLQLPSFPVFDDWAASSHFSRNLRSLADEKHPVDVPMNITENLFFVLSINLWPCLEDSCVKSDRLLASINNISMLMPDTDILHAYYNGIKGVFQPNFPDQPPRKFNFANSELTWSQGHPQFGTAVYMLEYNSTVEIVFQGTNLGEGIDHPMHLHGYSLYVVGTGFGNFDPVKDPPNYNLVDPPLMDTVAVPRRGWTAVRFRANNPGVWYMHCHFDRHQTWGMKMVFIVMDGEHPDEKMLPPPPDMPRCQTPPLDLVFRV</sequence>
<evidence type="ECO:0000259" key="16">
    <source>
        <dbReference type="Pfam" id="PF07732"/>
    </source>
</evidence>
<comment type="catalytic activity">
    <reaction evidence="1 13">
        <text>4 hydroquinone + O2 = 4 benzosemiquinone + 2 H2O</text>
        <dbReference type="Rhea" id="RHEA:11276"/>
        <dbReference type="ChEBI" id="CHEBI:15377"/>
        <dbReference type="ChEBI" id="CHEBI:15379"/>
        <dbReference type="ChEBI" id="CHEBI:17594"/>
        <dbReference type="ChEBI" id="CHEBI:17977"/>
        <dbReference type="EC" id="1.10.3.2"/>
    </reaction>
</comment>
<feature type="chain" id="PRO_5044531226" description="Laccase" evidence="13">
    <location>
        <begin position="27"/>
        <end position="576"/>
    </location>
</feature>
<evidence type="ECO:0000256" key="6">
    <source>
        <dbReference type="ARBA" id="ARBA00022525"/>
    </source>
</evidence>
<evidence type="ECO:0000256" key="9">
    <source>
        <dbReference type="ARBA" id="ARBA00023002"/>
    </source>
</evidence>
<dbReference type="CDD" id="cd13897">
    <property type="entry name" value="CuRO_3_LCC_plant"/>
    <property type="match status" value="1"/>
</dbReference>
<proteinExistence type="inferred from homology"/>
<evidence type="ECO:0000313" key="17">
    <source>
        <dbReference type="EMBL" id="KAL1533642.1"/>
    </source>
</evidence>
<dbReference type="InterPro" id="IPR017761">
    <property type="entry name" value="Laccase"/>
</dbReference>
<dbReference type="CDD" id="cd13875">
    <property type="entry name" value="CuRO_2_LCC_plant"/>
    <property type="match status" value="1"/>
</dbReference>
<keyword evidence="9 13" id="KW-0560">Oxidoreductase</keyword>
<dbReference type="PROSITE" id="PS00080">
    <property type="entry name" value="MULTICOPPER_OXIDASE2"/>
    <property type="match status" value="1"/>
</dbReference>
<keyword evidence="10 13" id="KW-0186">Copper</keyword>
<dbReference type="Pfam" id="PF07731">
    <property type="entry name" value="Cu-oxidase_2"/>
    <property type="match status" value="1"/>
</dbReference>
<dbReference type="InterPro" id="IPR045087">
    <property type="entry name" value="Cu-oxidase_fam"/>
</dbReference>
<keyword evidence="12 13" id="KW-0439">Lignin degradation</keyword>
<keyword evidence="18" id="KW-1185">Reference proteome</keyword>
<evidence type="ECO:0000256" key="5">
    <source>
        <dbReference type="ARBA" id="ARBA00022523"/>
    </source>
</evidence>
<feature type="domain" description="Plastocyanin-like" evidence="16">
    <location>
        <begin position="35"/>
        <end position="149"/>
    </location>
</feature>
<dbReference type="InterPro" id="IPR002355">
    <property type="entry name" value="Cu_oxidase_Cu_BS"/>
</dbReference>
<dbReference type="InterPro" id="IPR001117">
    <property type="entry name" value="Cu-oxidase_2nd"/>
</dbReference>
<dbReference type="InterPro" id="IPR008972">
    <property type="entry name" value="Cupredoxin"/>
</dbReference>
<dbReference type="CDD" id="cd13849">
    <property type="entry name" value="CuRO_1_LCC_plant"/>
    <property type="match status" value="1"/>
</dbReference>
<organism evidence="17 18">
    <name type="scientific">Salvia divinorum</name>
    <name type="common">Maria pastora</name>
    <name type="synonym">Diviner's sage</name>
    <dbReference type="NCBI Taxonomy" id="28513"/>
    <lineage>
        <taxon>Eukaryota</taxon>
        <taxon>Viridiplantae</taxon>
        <taxon>Streptophyta</taxon>
        <taxon>Embryophyta</taxon>
        <taxon>Tracheophyta</taxon>
        <taxon>Spermatophyta</taxon>
        <taxon>Magnoliopsida</taxon>
        <taxon>eudicotyledons</taxon>
        <taxon>Gunneridae</taxon>
        <taxon>Pentapetalae</taxon>
        <taxon>asterids</taxon>
        <taxon>lamiids</taxon>
        <taxon>Lamiales</taxon>
        <taxon>Lamiaceae</taxon>
        <taxon>Nepetoideae</taxon>
        <taxon>Mentheae</taxon>
        <taxon>Salviinae</taxon>
        <taxon>Salvia</taxon>
        <taxon>Salvia subgen. Calosphace</taxon>
    </lineage>
</organism>
<gene>
    <name evidence="17" type="ORF">AAHA92_33501</name>
</gene>
<dbReference type="InterPro" id="IPR011707">
    <property type="entry name" value="Cu-oxidase-like_N"/>
</dbReference>
<keyword evidence="8 13" id="KW-0677">Repeat</keyword>
<dbReference type="Gene3D" id="2.60.40.420">
    <property type="entry name" value="Cupredoxins - blue copper proteins"/>
    <property type="match status" value="3"/>
</dbReference>
<feature type="domain" description="Plastocyanin-like" evidence="15">
    <location>
        <begin position="414"/>
        <end position="548"/>
    </location>
</feature>
<dbReference type="GO" id="GO:0046872">
    <property type="term" value="F:metal ion binding"/>
    <property type="evidence" value="ECO:0007669"/>
    <property type="project" value="UniProtKB-KW"/>
</dbReference>
<keyword evidence="5 13" id="KW-0052">Apoplast</keyword>
<dbReference type="Proteomes" id="UP001567538">
    <property type="component" value="Unassembled WGS sequence"/>
</dbReference>
<keyword evidence="11" id="KW-0325">Glycoprotein</keyword>
<name>A0ABD1FPS5_SALDI</name>
<dbReference type="InterPro" id="IPR034288">
    <property type="entry name" value="CuRO_1_LCC"/>
</dbReference>
<dbReference type="PROSITE" id="PS00079">
    <property type="entry name" value="MULTICOPPER_OXIDASE1"/>
    <property type="match status" value="1"/>
</dbReference>
<accession>A0ABD1FPS5</accession>
<evidence type="ECO:0000259" key="15">
    <source>
        <dbReference type="Pfam" id="PF07731"/>
    </source>
</evidence>
<dbReference type="EMBL" id="JBEAFC010000014">
    <property type="protein sequence ID" value="KAL1533642.1"/>
    <property type="molecule type" value="Genomic_DNA"/>
</dbReference>
<evidence type="ECO:0000256" key="4">
    <source>
        <dbReference type="ARBA" id="ARBA00012297"/>
    </source>
</evidence>
<dbReference type="InterPro" id="IPR011706">
    <property type="entry name" value="Cu-oxidase_C"/>
</dbReference>
<comment type="cofactor">
    <cofactor evidence="13">
        <name>Cu cation</name>
        <dbReference type="ChEBI" id="CHEBI:23378"/>
    </cofactor>
    <text evidence="13">Binds 4 Cu cations per monomer.</text>
</comment>
<comment type="function">
    <text evidence="13">Lignin degradation and detoxification of lignin-derived products.</text>
</comment>
<dbReference type="GO" id="GO:0046274">
    <property type="term" value="P:lignin catabolic process"/>
    <property type="evidence" value="ECO:0007669"/>
    <property type="project" value="UniProtKB-KW"/>
</dbReference>
<evidence type="ECO:0000256" key="13">
    <source>
        <dbReference type="RuleBase" id="RU361119"/>
    </source>
</evidence>
<dbReference type="AlphaFoldDB" id="A0ABD1FPS5"/>
<evidence type="ECO:0000256" key="7">
    <source>
        <dbReference type="ARBA" id="ARBA00022723"/>
    </source>
</evidence>
<dbReference type="InterPro" id="IPR033138">
    <property type="entry name" value="Cu_oxidase_CS"/>
</dbReference>
<feature type="signal peptide" evidence="13">
    <location>
        <begin position="1"/>
        <end position="26"/>
    </location>
</feature>
<evidence type="ECO:0000313" key="18">
    <source>
        <dbReference type="Proteomes" id="UP001567538"/>
    </source>
</evidence>
<evidence type="ECO:0000256" key="12">
    <source>
        <dbReference type="ARBA" id="ARBA00023185"/>
    </source>
</evidence>
<dbReference type="EC" id="1.10.3.2" evidence="4 13"/>
<evidence type="ECO:0000256" key="3">
    <source>
        <dbReference type="ARBA" id="ARBA00010609"/>
    </source>
</evidence>
<dbReference type="NCBIfam" id="TIGR03389">
    <property type="entry name" value="laccase"/>
    <property type="match status" value="1"/>
</dbReference>